<dbReference type="GO" id="GO:0005975">
    <property type="term" value="P:carbohydrate metabolic process"/>
    <property type="evidence" value="ECO:0007669"/>
    <property type="project" value="InterPro"/>
</dbReference>
<dbReference type="InterPro" id="IPR035396">
    <property type="entry name" value="Bac_rhamnosid6H"/>
</dbReference>
<dbReference type="EMBL" id="JAGMUU010000012">
    <property type="protein sequence ID" value="KAH7141542.1"/>
    <property type="molecule type" value="Genomic_DNA"/>
</dbReference>
<gene>
    <name evidence="2" type="ORF">B0J13DRAFT_503954</name>
</gene>
<dbReference type="InterPro" id="IPR012341">
    <property type="entry name" value="6hp_glycosidase-like_sf"/>
</dbReference>
<keyword evidence="3" id="KW-1185">Reference proteome</keyword>
<evidence type="ECO:0000313" key="2">
    <source>
        <dbReference type="EMBL" id="KAH7141542.1"/>
    </source>
</evidence>
<dbReference type="Gene3D" id="2.60.120.260">
    <property type="entry name" value="Galactose-binding domain-like"/>
    <property type="match status" value="1"/>
</dbReference>
<dbReference type="OrthoDB" id="6503935at2759"/>
<protein>
    <submittedName>
        <fullName evidence="2">Six-hairpin glycosidase-like protein</fullName>
    </submittedName>
</protein>
<dbReference type="AlphaFoldDB" id="A0A9P9J151"/>
<accession>A0A9P9J151</accession>
<comment type="caution">
    <text evidence="2">The sequence shown here is derived from an EMBL/GenBank/DDBJ whole genome shotgun (WGS) entry which is preliminary data.</text>
</comment>
<name>A0A9P9J151_9HYPO</name>
<dbReference type="Gene3D" id="1.50.10.10">
    <property type="match status" value="1"/>
</dbReference>
<dbReference type="SUPFAM" id="SSF48208">
    <property type="entry name" value="Six-hairpin glycosidases"/>
    <property type="match status" value="1"/>
</dbReference>
<dbReference type="Proteomes" id="UP000717696">
    <property type="component" value="Unassembled WGS sequence"/>
</dbReference>
<evidence type="ECO:0000259" key="1">
    <source>
        <dbReference type="Pfam" id="PF17389"/>
    </source>
</evidence>
<evidence type="ECO:0000313" key="3">
    <source>
        <dbReference type="Proteomes" id="UP000717696"/>
    </source>
</evidence>
<sequence>MDSSLLDTTWIWHPQWTDYAEGSAGGFVHFRKSLTLEEIPASALNIQITADTKYKLYINGRLIHSGPVKGDEHLWFYDDLDIQPHLKVGVNHIGIHVLRFYHATPYATSFPRMRIPGLFVRTPDVLERARFGVQGDSTWEAALDLSRRLRVDQKEDDFLNVYEDFDINGNDHLKWVAVQCLDLPKSHGISPPWELSPRLIPFPQITPVAFKAVHNIQSVVPREAWEGMLIGLRKDQSTATTLCLPAGTSHRLELEANHHLTALLHFRFQRPEKAGSRLRITYAECYEDAPDFVPYVRCKGDRCDSDKGLYGPEDRYRFEGQAGAESAVSLHYTTDSADEEVFSPFHFRTLRYMALDIDVDQDSDLVLKGIDLDMTHYPLKITAGVNVPKTPENAIYPAMWEVSSRTLTNCMHDCYEDCPFYEQLQYAMDVRSSCLFTYYASGDDRMARQAIIQLHNSYRPGLGLIASRSPCHQLQLIPNFSLFWICTVVDHFEHFGDVSFTRQFLPVCDGILESFSGRIDKEFGLVSCQKSTMATYWDFVDWTKEWKPMGIPPAAERSGYQTYTNMLYAYTLRQLASIVGLVGRPGLKDEYGSRADAVVGAVRDHCRAGELFTDGLASAGHDDAFSQHNQIWAILSGAVTGKTARDTLSQCLPALQASSAPTSRAFTKPSLAMSFYTFRALSAVGESLYDDAFHAIWQPWRGQLSQNLTTWCEDDVTQRSDCHAWSCAPLYEMTAEVAGIRPAEPGWTVIGFKPRTKLFPEFDGRVPLGGKLAPGVAHVSWRRGGNAETLVSLELENVTEEAIQIRVTFPDGYVEEHVGPSLSICF</sequence>
<proteinExistence type="predicted"/>
<dbReference type="Pfam" id="PF17389">
    <property type="entry name" value="Bac_rhamnosid6H"/>
    <property type="match status" value="1"/>
</dbReference>
<dbReference type="PANTHER" id="PTHR34987:SF2">
    <property type="entry name" value="B, PUTATIVE (AFU_ORTHOLOGUE AFUA_7G05040)-RELATED"/>
    <property type="match status" value="1"/>
</dbReference>
<organism evidence="2 3">
    <name type="scientific">Dactylonectria estremocensis</name>
    <dbReference type="NCBI Taxonomy" id="1079267"/>
    <lineage>
        <taxon>Eukaryota</taxon>
        <taxon>Fungi</taxon>
        <taxon>Dikarya</taxon>
        <taxon>Ascomycota</taxon>
        <taxon>Pezizomycotina</taxon>
        <taxon>Sordariomycetes</taxon>
        <taxon>Hypocreomycetidae</taxon>
        <taxon>Hypocreales</taxon>
        <taxon>Nectriaceae</taxon>
        <taxon>Dactylonectria</taxon>
    </lineage>
</organism>
<dbReference type="InterPro" id="IPR008928">
    <property type="entry name" value="6-hairpin_glycosidase_sf"/>
</dbReference>
<dbReference type="PANTHER" id="PTHR34987">
    <property type="entry name" value="C, PUTATIVE (AFU_ORTHOLOGUE AFUA_3G02880)-RELATED"/>
    <property type="match status" value="1"/>
</dbReference>
<dbReference type="Gene3D" id="2.60.420.10">
    <property type="entry name" value="Maltose phosphorylase, domain 3"/>
    <property type="match status" value="1"/>
</dbReference>
<reference evidence="2" key="1">
    <citation type="journal article" date="2021" name="Nat. Commun.">
        <title>Genetic determinants of endophytism in the Arabidopsis root mycobiome.</title>
        <authorList>
            <person name="Mesny F."/>
            <person name="Miyauchi S."/>
            <person name="Thiergart T."/>
            <person name="Pickel B."/>
            <person name="Atanasova L."/>
            <person name="Karlsson M."/>
            <person name="Huettel B."/>
            <person name="Barry K.W."/>
            <person name="Haridas S."/>
            <person name="Chen C."/>
            <person name="Bauer D."/>
            <person name="Andreopoulos W."/>
            <person name="Pangilinan J."/>
            <person name="LaButti K."/>
            <person name="Riley R."/>
            <person name="Lipzen A."/>
            <person name="Clum A."/>
            <person name="Drula E."/>
            <person name="Henrissat B."/>
            <person name="Kohler A."/>
            <person name="Grigoriev I.V."/>
            <person name="Martin F.M."/>
            <person name="Hacquard S."/>
        </authorList>
    </citation>
    <scope>NUCLEOTIDE SEQUENCE</scope>
    <source>
        <strain evidence="2">MPI-CAGE-AT-0021</strain>
    </source>
</reference>
<dbReference type="GO" id="GO:0016798">
    <property type="term" value="F:hydrolase activity, acting on glycosyl bonds"/>
    <property type="evidence" value="ECO:0007669"/>
    <property type="project" value="UniProtKB-KW"/>
</dbReference>
<keyword evidence="2" id="KW-0326">Glycosidase</keyword>
<keyword evidence="2" id="KW-0378">Hydrolase</keyword>
<feature type="domain" description="Alpha-L-rhamnosidase six-hairpin glycosidase" evidence="1">
    <location>
        <begin position="394"/>
        <end position="605"/>
    </location>
</feature>